<feature type="region of interest" description="Disordered" evidence="8">
    <location>
        <begin position="508"/>
        <end position="573"/>
    </location>
</feature>
<evidence type="ECO:0000313" key="11">
    <source>
        <dbReference type="EMBL" id="KAK7020573.1"/>
    </source>
</evidence>
<feature type="compositionally biased region" description="Polar residues" evidence="8">
    <location>
        <begin position="96"/>
        <end position="112"/>
    </location>
</feature>
<feature type="region of interest" description="Disordered" evidence="8">
    <location>
        <begin position="1283"/>
        <end position="1307"/>
    </location>
</feature>
<feature type="compositionally biased region" description="Low complexity" evidence="8">
    <location>
        <begin position="379"/>
        <end position="402"/>
    </location>
</feature>
<evidence type="ECO:0000256" key="1">
    <source>
        <dbReference type="ARBA" id="ARBA00004397"/>
    </source>
</evidence>
<protein>
    <recommendedName>
        <fullName evidence="7">Protein transport protein sec16</fullName>
    </recommendedName>
</protein>
<feature type="compositionally biased region" description="Low complexity" evidence="8">
    <location>
        <begin position="532"/>
        <end position="545"/>
    </location>
</feature>
<feature type="region of interest" description="Disordered" evidence="8">
    <location>
        <begin position="145"/>
        <end position="489"/>
    </location>
</feature>
<dbReference type="GO" id="GO:0070971">
    <property type="term" value="C:endoplasmic reticulum exit site"/>
    <property type="evidence" value="ECO:0007669"/>
    <property type="project" value="TreeGrafter"/>
</dbReference>
<reference evidence="11 12" key="1">
    <citation type="journal article" date="2024" name="J Genomics">
        <title>Draft genome sequencing and assembly of Favolaschia claudopus CIRM-BRFM 2984 isolated from oak limbs.</title>
        <authorList>
            <person name="Navarro D."/>
            <person name="Drula E."/>
            <person name="Chaduli D."/>
            <person name="Cazenave R."/>
            <person name="Ahrendt S."/>
            <person name="Wang J."/>
            <person name="Lipzen A."/>
            <person name="Daum C."/>
            <person name="Barry K."/>
            <person name="Grigoriev I.V."/>
            <person name="Favel A."/>
            <person name="Rosso M.N."/>
            <person name="Martin F."/>
        </authorList>
    </citation>
    <scope>NUCLEOTIDE SEQUENCE [LARGE SCALE GENOMIC DNA]</scope>
    <source>
        <strain evidence="11 12">CIRM-BRFM 2984</strain>
    </source>
</reference>
<evidence type="ECO:0000259" key="10">
    <source>
        <dbReference type="Pfam" id="PF12932"/>
    </source>
</evidence>
<dbReference type="InterPro" id="IPR024340">
    <property type="entry name" value="Sec16_CCD"/>
</dbReference>
<dbReference type="PANTHER" id="PTHR13402">
    <property type="entry name" value="RGPR-RELATED"/>
    <property type="match status" value="1"/>
</dbReference>
<feature type="compositionally biased region" description="Low complexity" evidence="8">
    <location>
        <begin position="1188"/>
        <end position="1202"/>
    </location>
</feature>
<feature type="compositionally biased region" description="Polar residues" evidence="8">
    <location>
        <begin position="508"/>
        <end position="518"/>
    </location>
</feature>
<keyword evidence="5 7" id="KW-0931">ER-Golgi transport</keyword>
<feature type="region of interest" description="Disordered" evidence="8">
    <location>
        <begin position="30"/>
        <end position="112"/>
    </location>
</feature>
<feature type="region of interest" description="Disordered" evidence="8">
    <location>
        <begin position="1361"/>
        <end position="1582"/>
    </location>
</feature>
<evidence type="ECO:0000256" key="2">
    <source>
        <dbReference type="ARBA" id="ARBA00005927"/>
    </source>
</evidence>
<keyword evidence="3 7" id="KW-0813">Transport</keyword>
<evidence type="ECO:0000256" key="4">
    <source>
        <dbReference type="ARBA" id="ARBA00022824"/>
    </source>
</evidence>
<evidence type="ECO:0000313" key="12">
    <source>
        <dbReference type="Proteomes" id="UP001362999"/>
    </source>
</evidence>
<name>A0AAW0B4W9_9AGAR</name>
<dbReference type="PANTHER" id="PTHR13402:SF6">
    <property type="entry name" value="SECRETORY 16, ISOFORM I"/>
    <property type="match status" value="1"/>
</dbReference>
<dbReference type="Proteomes" id="UP001362999">
    <property type="component" value="Unassembled WGS sequence"/>
</dbReference>
<comment type="function">
    <text evidence="6 7">Involved in the initiation of assembly of the COPII coat required for the formation of transport vesicles from the endoplasmic reticulum (ER) and the selection of cargo molecules. Also involved in autophagy.</text>
</comment>
<feature type="compositionally biased region" description="Low complexity" evidence="8">
    <location>
        <begin position="1420"/>
        <end position="1432"/>
    </location>
</feature>
<keyword evidence="7" id="KW-0472">Membrane</keyword>
<keyword evidence="7" id="KW-0653">Protein transport</keyword>
<feature type="compositionally biased region" description="Low complexity" evidence="8">
    <location>
        <begin position="65"/>
        <end position="82"/>
    </location>
</feature>
<proteinExistence type="inferred from homology"/>
<feature type="compositionally biased region" description="Polar residues" evidence="8">
    <location>
        <begin position="411"/>
        <end position="430"/>
    </location>
</feature>
<dbReference type="Pfam" id="PF12932">
    <property type="entry name" value="Sec16"/>
    <property type="match status" value="1"/>
</dbReference>
<feature type="compositionally biased region" description="Pro residues" evidence="8">
    <location>
        <begin position="273"/>
        <end position="282"/>
    </location>
</feature>
<feature type="compositionally biased region" description="Polar residues" evidence="8">
    <location>
        <begin position="302"/>
        <end position="317"/>
    </location>
</feature>
<dbReference type="Pfam" id="PF12931">
    <property type="entry name" value="TPR_Sec16"/>
    <property type="match status" value="1"/>
</dbReference>
<comment type="caution">
    <text evidence="11">The sequence shown here is derived from an EMBL/GenBank/DDBJ whole genome shotgun (WGS) entry which is preliminary data.</text>
</comment>
<evidence type="ECO:0000256" key="7">
    <source>
        <dbReference type="RuleBase" id="RU364101"/>
    </source>
</evidence>
<dbReference type="GO" id="GO:0016192">
    <property type="term" value="P:vesicle-mediated transport"/>
    <property type="evidence" value="ECO:0007669"/>
    <property type="project" value="UniProtKB-KW"/>
</dbReference>
<feature type="domain" description="Sec16 central conserved" evidence="10">
    <location>
        <begin position="623"/>
        <end position="758"/>
    </location>
</feature>
<dbReference type="GO" id="GO:0005789">
    <property type="term" value="C:endoplasmic reticulum membrane"/>
    <property type="evidence" value="ECO:0007669"/>
    <property type="project" value="UniProtKB-SubCell"/>
</dbReference>
<dbReference type="Gene3D" id="1.25.40.1030">
    <property type="match status" value="1"/>
</dbReference>
<dbReference type="GO" id="GO:0012507">
    <property type="term" value="C:ER to Golgi transport vesicle membrane"/>
    <property type="evidence" value="ECO:0007669"/>
    <property type="project" value="TreeGrafter"/>
</dbReference>
<gene>
    <name evidence="11" type="ORF">R3P38DRAFT_2970282</name>
</gene>
<dbReference type="GO" id="GO:0015031">
    <property type="term" value="P:protein transport"/>
    <property type="evidence" value="ECO:0007669"/>
    <property type="project" value="UniProtKB-KW"/>
</dbReference>
<evidence type="ECO:0000256" key="3">
    <source>
        <dbReference type="ARBA" id="ARBA00022448"/>
    </source>
</evidence>
<feature type="domain" description="Sec16 Sec23-binding" evidence="9">
    <location>
        <begin position="833"/>
        <end position="1166"/>
    </location>
</feature>
<organism evidence="11 12">
    <name type="scientific">Favolaschia claudopus</name>
    <dbReference type="NCBI Taxonomy" id="2862362"/>
    <lineage>
        <taxon>Eukaryota</taxon>
        <taxon>Fungi</taxon>
        <taxon>Dikarya</taxon>
        <taxon>Basidiomycota</taxon>
        <taxon>Agaricomycotina</taxon>
        <taxon>Agaricomycetes</taxon>
        <taxon>Agaricomycetidae</taxon>
        <taxon>Agaricales</taxon>
        <taxon>Marasmiineae</taxon>
        <taxon>Mycenaceae</taxon>
        <taxon>Favolaschia</taxon>
    </lineage>
</organism>
<dbReference type="GO" id="GO:0006914">
    <property type="term" value="P:autophagy"/>
    <property type="evidence" value="ECO:0007669"/>
    <property type="project" value="UniProtKB-KW"/>
</dbReference>
<evidence type="ECO:0000256" key="6">
    <source>
        <dbReference type="ARBA" id="ARBA00024687"/>
    </source>
</evidence>
<feature type="compositionally biased region" description="Low complexity" evidence="8">
    <location>
        <begin position="163"/>
        <end position="175"/>
    </location>
</feature>
<comment type="subcellular location">
    <subcellularLocation>
        <location evidence="1">Endoplasmic reticulum membrane</location>
        <topology evidence="1">Peripheral membrane protein</topology>
        <orientation evidence="1">Cytoplasmic side</orientation>
    </subcellularLocation>
</comment>
<feature type="compositionally biased region" description="Polar residues" evidence="8">
    <location>
        <begin position="30"/>
        <end position="50"/>
    </location>
</feature>
<dbReference type="CDD" id="cd09233">
    <property type="entry name" value="ACE1-Sec16-like"/>
    <property type="match status" value="1"/>
</dbReference>
<feature type="compositionally biased region" description="Polar residues" evidence="8">
    <location>
        <begin position="328"/>
        <end position="367"/>
    </location>
</feature>
<feature type="compositionally biased region" description="Polar residues" evidence="8">
    <location>
        <begin position="1208"/>
        <end position="1233"/>
    </location>
</feature>
<dbReference type="GO" id="GO:0007030">
    <property type="term" value="P:Golgi organization"/>
    <property type="evidence" value="ECO:0007669"/>
    <property type="project" value="TreeGrafter"/>
</dbReference>
<sequence length="1582" mass="166256">MTSAEAEAAASLFGTDESASDLFASLGTETSSRGVFDTPSDSQFSDNSPSFDVFSTEDPHSRQDTSWTEFSQSTQQSSSYPSNVGGAGGIPPLPASNHSTDTGAEYQTQTPQLASVFNEVEQQNTTQAAASNPYVPPVSYNPPAAMPISRSTPPNPLAQPVHNPYAPTATTNAYTQPLVAPPTPSKSSYSPYTPSTPSATSTHPSPYNGSGGGSSFSPHKVGVVPPPPAPAPVLNRPKLANAYDPPIPASRPSRRGVSGPARPISAYGSYSQPPAPTPPSPVPASSQYTASGYALPPLPSAPATNNRPAPQNHSSATGAGLPPPPRPLSSNYAPSIGLASQPSPESVPHTNYGHSPPQTALERSSSPAKLERSMSPAKSSGLRSHSNSLSSQTSSSSTGPSIFPSPPLPDQSVSPTNTAVNASPYTNGSAVPTPIAPPRTASPSSHSLDRTKGPTSLTPDPHVPNAATRRAPSPLRKSTLSSYDPPKPFVVTNGYGVEVAGQTLSPLSNGLQSSQSQYLPGAKPPSLARNRSASSGSVYSVGSSSPEQQYGPAHHGHGTQKRSETDYGNYTSRYNYNAPGEISPYDQPASQEIVMKPVQATAYAPSPSLLGANDPLGRTSSRAPVFSFGFGGKFLTCFHGASMNTGFDVALSSRNSTGITIRPLNKLIPHSALEVSSPSFPGPLFSDPGTPTTGLVRTTTASAQSKAKKARLIKYLTDRAEEISQGINYLHSESTEGRSAEGKLVLVKLLKVLVENDGKLSGTPQIDSAVRAALVTKLDATSSASDGFQAPGFSAVASLAESSGIPYSTLAASEPNEAPIATSTLRPSSLDKIRDFLVRGERRKAYHYALDEKLWAHAMLIASSLDREAWKEAVNEFLRTELGAKTSVLGADSSQPLTNGREGLRVAYSLYSGQGSASVQELVPQNLLSRAAGRLQLQPPTTHLTPMTPNFAAPALANNIPVQSLAEWAETAAMMLSSPMTSDISAALTALGDQLLSHQWVEAAHACYLLSSQTSSIGGIGNPSARIVLLGSRSPQVWPSFYKDSDPVIFTEILEFALSLAPPNKGQDPFYGLPHLQAYRFIRAISLAELGELQLASRYCEAITTAFGSRGSPYFTGCLLDQLKSLSDRIIGLDRSDKSGFWKGTPSLDTIGRFLEGRFTKLVTGDADPGTPTVDHHKVNDTAAGPFSQYSTISSTTTSASPSPQPSLYNLNSQPMRTGSAMGQQSGLRSQPSIDRASSAMDHVRRRPSPPSHPRVASANASTTTFAQAPSFVQAYNNYSPNPYSPSMATPRPNSETVTSNEEEMGQDGQEVSWWGSSSYANDSANQTPMAATFVQVDSEVTSSSEGFISLMDNATYTVKPAAAKSQADRPKSVEDADEEDDLGFGNSKPKSQTEKEGTVSSAAPAATAPPPERPDAKPALAASSSGSWLGRWWKRSEATTPGPVKANLGEETSFYYDKDLKRWVNKRGGAEEPTPVATPPPPPSRSQTASPGMSGPRVGTSTPPPPRSASVAEVAGPPPGKSSMRVRSNLAPTPETGSEPGSPLRQSTLTPPPPPSRPRSQASKRVRSRYVDVFQQEGGAA</sequence>
<accession>A0AAW0B4W9</accession>
<keyword evidence="12" id="KW-1185">Reference proteome</keyword>
<evidence type="ECO:0000259" key="9">
    <source>
        <dbReference type="Pfam" id="PF12931"/>
    </source>
</evidence>
<feature type="region of interest" description="Disordered" evidence="8">
    <location>
        <begin position="1165"/>
        <end position="1263"/>
    </location>
</feature>
<dbReference type="InterPro" id="IPR024298">
    <property type="entry name" value="Sec16_Sec23-bd"/>
</dbReference>
<keyword evidence="7" id="KW-0072">Autophagy</keyword>
<feature type="compositionally biased region" description="Low complexity" evidence="8">
    <location>
        <begin position="185"/>
        <end position="207"/>
    </location>
</feature>
<comment type="similarity">
    <text evidence="2 7">Belongs to the SEC16 family.</text>
</comment>
<dbReference type="GO" id="GO:0070973">
    <property type="term" value="P:protein localization to endoplasmic reticulum exit site"/>
    <property type="evidence" value="ECO:0007669"/>
    <property type="project" value="TreeGrafter"/>
</dbReference>
<evidence type="ECO:0000256" key="5">
    <source>
        <dbReference type="ARBA" id="ARBA00022892"/>
    </source>
</evidence>
<evidence type="ECO:0000256" key="8">
    <source>
        <dbReference type="SAM" id="MobiDB-lite"/>
    </source>
</evidence>
<keyword evidence="4 7" id="KW-0256">Endoplasmic reticulum</keyword>
<dbReference type="EMBL" id="JAWWNJ010000041">
    <property type="protein sequence ID" value="KAK7020573.1"/>
    <property type="molecule type" value="Genomic_DNA"/>
</dbReference>